<feature type="region of interest" description="Disordered" evidence="1">
    <location>
        <begin position="37"/>
        <end position="64"/>
    </location>
</feature>
<dbReference type="InterPro" id="IPR031365">
    <property type="entry name" value="CMIP6"/>
</dbReference>
<name>A0A8S3YM07_9EUPU</name>
<dbReference type="AlphaFoldDB" id="A0A8S3YM07"/>
<dbReference type="PANTHER" id="PTHR35087">
    <property type="entry name" value="SIMILAR TO HYPOTHETICAL PROTEIN FLJ40298"/>
    <property type="match status" value="1"/>
</dbReference>
<protein>
    <submittedName>
        <fullName evidence="2">Uncharacterized protein</fullName>
    </submittedName>
</protein>
<evidence type="ECO:0000313" key="3">
    <source>
        <dbReference type="Proteomes" id="UP000678393"/>
    </source>
</evidence>
<dbReference type="PANTHER" id="PTHR35087:SF1">
    <property type="entry name" value="RIKEN CDNA 4930505A04 GENE"/>
    <property type="match status" value="1"/>
</dbReference>
<evidence type="ECO:0000313" key="2">
    <source>
        <dbReference type="EMBL" id="CAG5116575.1"/>
    </source>
</evidence>
<evidence type="ECO:0000256" key="1">
    <source>
        <dbReference type="SAM" id="MobiDB-lite"/>
    </source>
</evidence>
<accession>A0A8S3YM07</accession>
<keyword evidence="3" id="KW-1185">Reference proteome</keyword>
<comment type="caution">
    <text evidence="2">The sequence shown here is derived from an EMBL/GenBank/DDBJ whole genome shotgun (WGS) entry which is preliminary data.</text>
</comment>
<proteinExistence type="predicted"/>
<dbReference type="OrthoDB" id="9971371at2759"/>
<sequence>MTPLRSYMQKKKKVVGKYSPDTFRVISEDAECEHPKYQRTPYRSSFEPPTPTFPPLESNNNADNAENIHPLHLKCSCVLPLLLADYRSNNPHPASCGFLDKNVRFLNEPICNVYTAPVHHEEKYWWPARSNPGKLKIPPFAEETHYRIHYNCRHVPVNFLRERDGTQRFNKECVSYEHIYNSRANPNYPVRGKRHGAFVWKRLDPITQRKFTEYYERLKEDETRAGENGRKSPCSKEGSIHVIRSTNHKLFGENSLKQ</sequence>
<reference evidence="2" key="1">
    <citation type="submission" date="2021-04" db="EMBL/GenBank/DDBJ databases">
        <authorList>
            <consortium name="Molecular Ecology Group"/>
        </authorList>
    </citation>
    <scope>NUCLEOTIDE SEQUENCE</scope>
</reference>
<dbReference type="Pfam" id="PF15667">
    <property type="entry name" value="CMIP6"/>
    <property type="match status" value="2"/>
</dbReference>
<organism evidence="2 3">
    <name type="scientific">Candidula unifasciata</name>
    <dbReference type="NCBI Taxonomy" id="100452"/>
    <lineage>
        <taxon>Eukaryota</taxon>
        <taxon>Metazoa</taxon>
        <taxon>Spiralia</taxon>
        <taxon>Lophotrochozoa</taxon>
        <taxon>Mollusca</taxon>
        <taxon>Gastropoda</taxon>
        <taxon>Heterobranchia</taxon>
        <taxon>Euthyneura</taxon>
        <taxon>Panpulmonata</taxon>
        <taxon>Eupulmonata</taxon>
        <taxon>Stylommatophora</taxon>
        <taxon>Helicina</taxon>
        <taxon>Helicoidea</taxon>
        <taxon>Geomitridae</taxon>
        <taxon>Candidula</taxon>
    </lineage>
</organism>
<dbReference type="EMBL" id="CAJHNH020000271">
    <property type="protein sequence ID" value="CAG5116575.1"/>
    <property type="molecule type" value="Genomic_DNA"/>
</dbReference>
<gene>
    <name evidence="2" type="ORF">CUNI_LOCUS2133</name>
</gene>
<dbReference type="Proteomes" id="UP000678393">
    <property type="component" value="Unassembled WGS sequence"/>
</dbReference>